<dbReference type="GO" id="GO:0045892">
    <property type="term" value="P:negative regulation of DNA-templated transcription"/>
    <property type="evidence" value="ECO:0007669"/>
    <property type="project" value="TreeGrafter"/>
</dbReference>
<dbReference type="InterPro" id="IPR014757">
    <property type="entry name" value="Tscrpt_reg_IclR_C"/>
</dbReference>
<dbReference type="SUPFAM" id="SSF46785">
    <property type="entry name" value="Winged helix' DNA-binding domain"/>
    <property type="match status" value="1"/>
</dbReference>
<dbReference type="Gene3D" id="3.30.450.40">
    <property type="match status" value="1"/>
</dbReference>
<evidence type="ECO:0000313" key="7">
    <source>
        <dbReference type="Proteomes" id="UP000672934"/>
    </source>
</evidence>
<organism evidence="6 7">
    <name type="scientific">Cupriavidus yeoncheonensis</name>
    <dbReference type="NCBI Taxonomy" id="1462994"/>
    <lineage>
        <taxon>Bacteria</taxon>
        <taxon>Pseudomonadati</taxon>
        <taxon>Pseudomonadota</taxon>
        <taxon>Betaproteobacteria</taxon>
        <taxon>Burkholderiales</taxon>
        <taxon>Burkholderiaceae</taxon>
        <taxon>Cupriavidus</taxon>
    </lineage>
</organism>
<keyword evidence="3" id="KW-0804">Transcription</keyword>
<dbReference type="PANTHER" id="PTHR30136">
    <property type="entry name" value="HELIX-TURN-HELIX TRANSCRIPTIONAL REGULATOR, ICLR FAMILY"/>
    <property type="match status" value="1"/>
</dbReference>
<reference evidence="6" key="1">
    <citation type="submission" date="2021-03" db="EMBL/GenBank/DDBJ databases">
        <authorList>
            <person name="Peeters C."/>
        </authorList>
    </citation>
    <scope>NUCLEOTIDE SEQUENCE</scope>
    <source>
        <strain evidence="6">LMG 31506</strain>
    </source>
</reference>
<dbReference type="InterPro" id="IPR050707">
    <property type="entry name" value="HTH_MetabolicPath_Reg"/>
</dbReference>
<gene>
    <name evidence="6" type="primary">xynR_3</name>
    <name evidence="6" type="ORF">LMG31506_02685</name>
</gene>
<keyword evidence="2" id="KW-0238">DNA-binding</keyword>
<evidence type="ECO:0000259" key="5">
    <source>
        <dbReference type="PROSITE" id="PS51078"/>
    </source>
</evidence>
<dbReference type="PANTHER" id="PTHR30136:SF24">
    <property type="entry name" value="HTH-TYPE TRANSCRIPTIONAL REPRESSOR ALLR"/>
    <property type="match status" value="1"/>
</dbReference>
<dbReference type="InterPro" id="IPR029016">
    <property type="entry name" value="GAF-like_dom_sf"/>
</dbReference>
<evidence type="ECO:0000256" key="3">
    <source>
        <dbReference type="ARBA" id="ARBA00023163"/>
    </source>
</evidence>
<protein>
    <submittedName>
        <fullName evidence="6">HTH-type transcriptional regulator XynR</fullName>
    </submittedName>
</protein>
<feature type="domain" description="IclR-ED" evidence="5">
    <location>
        <begin position="73"/>
        <end position="253"/>
    </location>
</feature>
<dbReference type="SUPFAM" id="SSF55781">
    <property type="entry name" value="GAF domain-like"/>
    <property type="match status" value="1"/>
</dbReference>
<evidence type="ECO:0000256" key="2">
    <source>
        <dbReference type="ARBA" id="ARBA00023125"/>
    </source>
</evidence>
<keyword evidence="1" id="KW-0805">Transcription regulation</keyword>
<dbReference type="GO" id="GO:0003677">
    <property type="term" value="F:DNA binding"/>
    <property type="evidence" value="ECO:0007669"/>
    <property type="project" value="UniProtKB-KW"/>
</dbReference>
<dbReference type="PROSITE" id="PS51077">
    <property type="entry name" value="HTH_ICLR"/>
    <property type="match status" value="1"/>
</dbReference>
<name>A0A916IU23_9BURK</name>
<dbReference type="AlphaFoldDB" id="A0A916IU23"/>
<dbReference type="Gene3D" id="1.10.10.10">
    <property type="entry name" value="Winged helix-like DNA-binding domain superfamily/Winged helix DNA-binding domain"/>
    <property type="match status" value="1"/>
</dbReference>
<dbReference type="InterPro" id="IPR036388">
    <property type="entry name" value="WH-like_DNA-bd_sf"/>
</dbReference>
<dbReference type="Pfam" id="PF09339">
    <property type="entry name" value="HTH_IclR"/>
    <property type="match status" value="1"/>
</dbReference>
<sequence length="256" mass="27649">MSRTPNPTRTLASQTLFRGLDVVDAVADGCQSVQEIADRTGVAFSTTHRLASALVQARYLQFEPRRGYRLGTRLLELGFAAYRDSDIARSARQNIEQLAGETRDTVHLAMLDGDEIIYLDKIDAQRPIGVNSRIGGRKPVCCTGVGKALILDEGEASWRTRYQYDAERGNIHLPLETWLAGMHAYAQGGYAFDLEENAPGIRCVAVPIRDASGKTVAAVSVTGTTDSTDEARLRSLIPTVRGAAQAISAKLGGTLG</sequence>
<keyword evidence="7" id="KW-1185">Reference proteome</keyword>
<evidence type="ECO:0000313" key="6">
    <source>
        <dbReference type="EMBL" id="CAG2142485.1"/>
    </source>
</evidence>
<evidence type="ECO:0000259" key="4">
    <source>
        <dbReference type="PROSITE" id="PS51077"/>
    </source>
</evidence>
<dbReference type="SMART" id="SM00346">
    <property type="entry name" value="HTH_ICLR"/>
    <property type="match status" value="1"/>
</dbReference>
<dbReference type="EMBL" id="CAJPUY010000008">
    <property type="protein sequence ID" value="CAG2142485.1"/>
    <property type="molecule type" value="Genomic_DNA"/>
</dbReference>
<dbReference type="GO" id="GO:0003700">
    <property type="term" value="F:DNA-binding transcription factor activity"/>
    <property type="evidence" value="ECO:0007669"/>
    <property type="project" value="TreeGrafter"/>
</dbReference>
<dbReference type="InterPro" id="IPR036390">
    <property type="entry name" value="WH_DNA-bd_sf"/>
</dbReference>
<accession>A0A916IU23</accession>
<evidence type="ECO:0000256" key="1">
    <source>
        <dbReference type="ARBA" id="ARBA00023015"/>
    </source>
</evidence>
<feature type="domain" description="HTH iclR-type" evidence="4">
    <location>
        <begin position="13"/>
        <end position="72"/>
    </location>
</feature>
<dbReference type="PROSITE" id="PS51078">
    <property type="entry name" value="ICLR_ED"/>
    <property type="match status" value="1"/>
</dbReference>
<dbReference type="InterPro" id="IPR005471">
    <property type="entry name" value="Tscrpt_reg_IclR_N"/>
</dbReference>
<dbReference type="Proteomes" id="UP000672934">
    <property type="component" value="Unassembled WGS sequence"/>
</dbReference>
<dbReference type="RefSeq" id="WP_211947628.1">
    <property type="nucleotide sequence ID" value="NZ_CAJPUY010000008.1"/>
</dbReference>
<comment type="caution">
    <text evidence="6">The sequence shown here is derived from an EMBL/GenBank/DDBJ whole genome shotgun (WGS) entry which is preliminary data.</text>
</comment>
<dbReference type="Pfam" id="PF01614">
    <property type="entry name" value="IclR_C"/>
    <property type="match status" value="1"/>
</dbReference>
<proteinExistence type="predicted"/>